<dbReference type="EMBL" id="CP014796">
    <property type="protein sequence ID" value="APX21759.1"/>
    <property type="molecule type" value="Genomic_DNA"/>
</dbReference>
<dbReference type="Proteomes" id="UP000186559">
    <property type="component" value="Chromosome"/>
</dbReference>
<evidence type="ECO:0000313" key="3">
    <source>
        <dbReference type="Proteomes" id="UP000186559"/>
    </source>
</evidence>
<dbReference type="STRING" id="1229727.Ga0080559_TMP963"/>
<dbReference type="KEGG" id="tpro:Ga0080559_TMP963"/>
<keyword evidence="3" id="KW-1185">Reference proteome</keyword>
<dbReference type="OrthoDB" id="7872144at2"/>
<evidence type="ECO:0000256" key="1">
    <source>
        <dbReference type="SAM" id="SignalP"/>
    </source>
</evidence>
<sequence precursor="true">MKHLALCLLLASPATALASCPTAADLDGGGIRLSVSGGDTELFRRVSEDIVASIFETRDGLQSLTLLGRGMYVLRIAEMDAGDVVPDSDTTYDFDMPAGSLPMPGPQEDWTVDVGVDDHGFSSHELQSYRFGPMTEVGLGGCTYDMIPVIQSYDPDPYEVTDFVNWLPELGISYLVRSSHAHGDQRYSYTAIEAMP</sequence>
<gene>
    <name evidence="2" type="ORF">Ga0080559_TMP963</name>
</gene>
<organism evidence="2 3">
    <name type="scientific">Salipiger profundus</name>
    <dbReference type="NCBI Taxonomy" id="1229727"/>
    <lineage>
        <taxon>Bacteria</taxon>
        <taxon>Pseudomonadati</taxon>
        <taxon>Pseudomonadota</taxon>
        <taxon>Alphaproteobacteria</taxon>
        <taxon>Rhodobacterales</taxon>
        <taxon>Roseobacteraceae</taxon>
        <taxon>Salipiger</taxon>
    </lineage>
</organism>
<evidence type="ECO:0000313" key="2">
    <source>
        <dbReference type="EMBL" id="APX21759.1"/>
    </source>
</evidence>
<protein>
    <submittedName>
        <fullName evidence="2">Uncharacterized protein</fullName>
    </submittedName>
</protein>
<feature type="signal peptide" evidence="1">
    <location>
        <begin position="1"/>
        <end position="18"/>
    </location>
</feature>
<name>A0A1U7D0T4_9RHOB</name>
<proteinExistence type="predicted"/>
<reference evidence="2 3" key="1">
    <citation type="submission" date="2016-03" db="EMBL/GenBank/DDBJ databases">
        <title>Deep-sea bacteria in the southern Pacific.</title>
        <authorList>
            <person name="Tang K."/>
        </authorList>
    </citation>
    <scope>NUCLEOTIDE SEQUENCE [LARGE SCALE GENOMIC DNA]</scope>
    <source>
        <strain evidence="2 3">JLT2016</strain>
    </source>
</reference>
<feature type="chain" id="PRO_5010574772" evidence="1">
    <location>
        <begin position="19"/>
        <end position="196"/>
    </location>
</feature>
<dbReference type="RefSeq" id="WP_017467821.1">
    <property type="nucleotide sequence ID" value="NZ_BMEW01000002.1"/>
</dbReference>
<dbReference type="PROSITE" id="PS51257">
    <property type="entry name" value="PROKAR_LIPOPROTEIN"/>
    <property type="match status" value="1"/>
</dbReference>
<keyword evidence="1" id="KW-0732">Signal</keyword>
<accession>A0A1U7D0T4</accession>
<dbReference type="AlphaFoldDB" id="A0A1U7D0T4"/>